<gene>
    <name evidence="2" type="ORF">T01_1211</name>
</gene>
<feature type="compositionally biased region" description="Polar residues" evidence="1">
    <location>
        <begin position="1"/>
        <end position="10"/>
    </location>
</feature>
<dbReference type="Proteomes" id="UP000054776">
    <property type="component" value="Unassembled WGS sequence"/>
</dbReference>
<sequence length="75" mass="8828">MKDQQRNQMQLIKRRSQQTHPLPEGSEPEYLFQGSFKTSYCQSNDLVSTQQCLLNKLPCISYKGHENMIQQLLLR</sequence>
<proteinExistence type="predicted"/>
<dbReference type="InParanoid" id="A0A0V0Z6L3"/>
<organism evidence="2 3">
    <name type="scientific">Trichinella spiralis</name>
    <name type="common">Trichina worm</name>
    <dbReference type="NCBI Taxonomy" id="6334"/>
    <lineage>
        <taxon>Eukaryota</taxon>
        <taxon>Metazoa</taxon>
        <taxon>Ecdysozoa</taxon>
        <taxon>Nematoda</taxon>
        <taxon>Enoplea</taxon>
        <taxon>Dorylaimia</taxon>
        <taxon>Trichinellida</taxon>
        <taxon>Trichinellidae</taxon>
        <taxon>Trichinella</taxon>
    </lineage>
</organism>
<dbReference type="EMBL" id="JYDH01002679">
    <property type="protein sequence ID" value="KRY08040.1"/>
    <property type="molecule type" value="Genomic_DNA"/>
</dbReference>
<evidence type="ECO:0000313" key="2">
    <source>
        <dbReference type="EMBL" id="KRY08040.1"/>
    </source>
</evidence>
<comment type="caution">
    <text evidence="2">The sequence shown here is derived from an EMBL/GenBank/DDBJ whole genome shotgun (WGS) entry which is preliminary data.</text>
</comment>
<feature type="region of interest" description="Disordered" evidence="1">
    <location>
        <begin position="1"/>
        <end position="28"/>
    </location>
</feature>
<keyword evidence="3" id="KW-1185">Reference proteome</keyword>
<name>A0A0V0Z6L3_TRISP</name>
<evidence type="ECO:0000313" key="3">
    <source>
        <dbReference type="Proteomes" id="UP000054776"/>
    </source>
</evidence>
<evidence type="ECO:0000256" key="1">
    <source>
        <dbReference type="SAM" id="MobiDB-lite"/>
    </source>
</evidence>
<reference evidence="2 3" key="1">
    <citation type="submission" date="2015-01" db="EMBL/GenBank/DDBJ databases">
        <title>Evolution of Trichinella species and genotypes.</title>
        <authorList>
            <person name="Korhonen P.K."/>
            <person name="Edoardo P."/>
            <person name="Giuseppe L.R."/>
            <person name="Gasser R.B."/>
        </authorList>
    </citation>
    <scope>NUCLEOTIDE SEQUENCE [LARGE SCALE GENOMIC DNA]</scope>
    <source>
        <strain evidence="2">ISS3</strain>
    </source>
</reference>
<accession>A0A0V0Z6L3</accession>
<dbReference type="AlphaFoldDB" id="A0A0V0Z6L3"/>
<protein>
    <submittedName>
        <fullName evidence="2">Uncharacterized protein</fullName>
    </submittedName>
</protein>